<protein>
    <submittedName>
        <fullName evidence="2">Uncharacterized protein</fullName>
    </submittedName>
</protein>
<dbReference type="EMBL" id="JBHSON010000012">
    <property type="protein sequence ID" value="MFC5746200.1"/>
    <property type="molecule type" value="Genomic_DNA"/>
</dbReference>
<reference evidence="3" key="1">
    <citation type="journal article" date="2019" name="Int. J. Syst. Evol. Microbiol.">
        <title>The Global Catalogue of Microorganisms (GCM) 10K type strain sequencing project: providing services to taxonomists for standard genome sequencing and annotation.</title>
        <authorList>
            <consortium name="The Broad Institute Genomics Platform"/>
            <consortium name="The Broad Institute Genome Sequencing Center for Infectious Disease"/>
            <person name="Wu L."/>
            <person name="Ma J."/>
        </authorList>
    </citation>
    <scope>NUCLEOTIDE SEQUENCE [LARGE SCALE GENOMIC DNA]</scope>
    <source>
        <strain evidence="3">KCTC 42087</strain>
    </source>
</reference>
<name>A0ABW0ZSD3_9ACTN</name>
<dbReference type="RefSeq" id="WP_378281818.1">
    <property type="nucleotide sequence ID" value="NZ_JBHSON010000012.1"/>
</dbReference>
<proteinExistence type="predicted"/>
<sequence>MRSARVFDRPAANGERPSVNRPPVPDDEVPRVVEYLRNAKTVIAARSYAPDDVEPSRGDRVPLVFKTDGAWVWAGAVYYYLDEHGIAPEPDLVAHIRAQGHRLAEVDDATLEIAIQIATGQREPDPAPPPGAHAPQQQGAPYGQPGAFPGGPPPPGGAPYPPPPGYGPGLAGPGGPPPVPGPFPGAPMPAPGGYPPPPMPPGPPGAYPGPPAPPVPFGAGGPPPLPNAFPGGPFPGPGYAPYPGPGQQAPMADDPLADLERRLKDLGVDPAAYRINQVAEGAWCLVPEAGRWSVFLVQNGRRRKQMLCDTADRAAAYLLGAALFYRRPLP</sequence>
<feature type="compositionally biased region" description="Pro residues" evidence="1">
    <location>
        <begin position="150"/>
        <end position="166"/>
    </location>
</feature>
<dbReference type="Proteomes" id="UP001596074">
    <property type="component" value="Unassembled WGS sequence"/>
</dbReference>
<evidence type="ECO:0000256" key="1">
    <source>
        <dbReference type="SAM" id="MobiDB-lite"/>
    </source>
</evidence>
<evidence type="ECO:0000313" key="3">
    <source>
        <dbReference type="Proteomes" id="UP001596074"/>
    </source>
</evidence>
<keyword evidence="3" id="KW-1185">Reference proteome</keyword>
<feature type="region of interest" description="Disordered" evidence="1">
    <location>
        <begin position="121"/>
        <end position="253"/>
    </location>
</feature>
<evidence type="ECO:0000313" key="2">
    <source>
        <dbReference type="EMBL" id="MFC5746200.1"/>
    </source>
</evidence>
<feature type="compositionally biased region" description="Pro residues" evidence="1">
    <location>
        <begin position="174"/>
        <end position="244"/>
    </location>
</feature>
<comment type="caution">
    <text evidence="2">The sequence shown here is derived from an EMBL/GenBank/DDBJ whole genome shotgun (WGS) entry which is preliminary data.</text>
</comment>
<feature type="compositionally biased region" description="Low complexity" evidence="1">
    <location>
        <begin position="133"/>
        <end position="147"/>
    </location>
</feature>
<accession>A0ABW0ZSD3</accession>
<organism evidence="2 3">
    <name type="scientific">Actinomadura rugatobispora</name>
    <dbReference type="NCBI Taxonomy" id="1994"/>
    <lineage>
        <taxon>Bacteria</taxon>
        <taxon>Bacillati</taxon>
        <taxon>Actinomycetota</taxon>
        <taxon>Actinomycetes</taxon>
        <taxon>Streptosporangiales</taxon>
        <taxon>Thermomonosporaceae</taxon>
        <taxon>Actinomadura</taxon>
    </lineage>
</organism>
<gene>
    <name evidence="2" type="ORF">ACFPZN_11325</name>
</gene>
<feature type="region of interest" description="Disordered" evidence="1">
    <location>
        <begin position="1"/>
        <end position="27"/>
    </location>
</feature>